<keyword evidence="3" id="KW-0808">Transferase</keyword>
<name>A0AAW6SR99_9BACI</name>
<feature type="domain" description="Glycosyltransferase 2-like" evidence="2">
    <location>
        <begin position="6"/>
        <end position="126"/>
    </location>
</feature>
<evidence type="ECO:0000259" key="2">
    <source>
        <dbReference type="Pfam" id="PF00535"/>
    </source>
</evidence>
<keyword evidence="3" id="KW-0328">Glycosyltransferase</keyword>
<dbReference type="Gene3D" id="3.90.550.10">
    <property type="entry name" value="Spore Coat Polysaccharide Biosynthesis Protein SpsA, Chain A"/>
    <property type="match status" value="1"/>
</dbReference>
<dbReference type="AlphaFoldDB" id="A0AAW6SR99"/>
<comment type="similarity">
    <text evidence="1">Belongs to the glycosyltransferase 2 family.</text>
</comment>
<evidence type="ECO:0000313" key="3">
    <source>
        <dbReference type="EMBL" id="MDH5159352.1"/>
    </source>
</evidence>
<dbReference type="Proteomes" id="UP001159179">
    <property type="component" value="Unassembled WGS sequence"/>
</dbReference>
<organism evidence="3 4">
    <name type="scientific">Heyndrickxia oleronia</name>
    <dbReference type="NCBI Taxonomy" id="38875"/>
    <lineage>
        <taxon>Bacteria</taxon>
        <taxon>Bacillati</taxon>
        <taxon>Bacillota</taxon>
        <taxon>Bacilli</taxon>
        <taxon>Bacillales</taxon>
        <taxon>Bacillaceae</taxon>
        <taxon>Heyndrickxia</taxon>
    </lineage>
</organism>
<comment type="caution">
    <text evidence="3">The sequence shown here is derived from an EMBL/GenBank/DDBJ whole genome shotgun (WGS) entry which is preliminary data.</text>
</comment>
<evidence type="ECO:0000313" key="4">
    <source>
        <dbReference type="Proteomes" id="UP001159179"/>
    </source>
</evidence>
<evidence type="ECO:0000256" key="1">
    <source>
        <dbReference type="ARBA" id="ARBA00006739"/>
    </source>
</evidence>
<proteinExistence type="inferred from homology"/>
<dbReference type="InterPro" id="IPR001173">
    <property type="entry name" value="Glyco_trans_2-like"/>
</dbReference>
<dbReference type="GO" id="GO:0016758">
    <property type="term" value="F:hexosyltransferase activity"/>
    <property type="evidence" value="ECO:0007669"/>
    <property type="project" value="UniProtKB-ARBA"/>
</dbReference>
<dbReference type="EC" id="2.4.-.-" evidence="3"/>
<sequence length="322" mass="37703">MSILVSILCMTYNHELYIEDAIEGFLQQKTNYDVEIIIGEDCSTDNTRKIVKKYMNEYPGKIKMITSDHNVGMNKNAQRLIESSRGKYIAICEGDDYWTDPFKLQKQIDYMEEHPECSLCFHAAEIVINKEKQTGNLVRPYNNNKICPTEDIILGGGGFCPTASLLFPRRIIEHLPAFFQKAHVGDYPLQMWTACQGYAYYMDEIMAAYRIGNQSSWTNQLIREGDLKEKLIKVKMGDIQLLKEFNRTTDNKYNPVIEETILKREFEILLLQHNLRKLKTTKYKILYTQLTTIEKLKLLTKFYFPRAYRAMVGMKKIMYRNN</sequence>
<dbReference type="SUPFAM" id="SSF53448">
    <property type="entry name" value="Nucleotide-diphospho-sugar transferases"/>
    <property type="match status" value="1"/>
</dbReference>
<accession>A0AAW6SR99</accession>
<dbReference type="Pfam" id="PF00535">
    <property type="entry name" value="Glycos_transf_2"/>
    <property type="match status" value="1"/>
</dbReference>
<dbReference type="PANTHER" id="PTHR22916:SF3">
    <property type="entry name" value="UDP-GLCNAC:BETAGAL BETA-1,3-N-ACETYLGLUCOSAMINYLTRANSFERASE-LIKE PROTEIN 1"/>
    <property type="match status" value="1"/>
</dbReference>
<gene>
    <name evidence="3" type="ORF">P5X88_00270</name>
</gene>
<protein>
    <submittedName>
        <fullName evidence="3">Glycosyltransferase</fullName>
        <ecNumber evidence="3">2.4.-.-</ecNumber>
    </submittedName>
</protein>
<dbReference type="InterPro" id="IPR029044">
    <property type="entry name" value="Nucleotide-diphossugar_trans"/>
</dbReference>
<dbReference type="RefSeq" id="WP_158022197.1">
    <property type="nucleotide sequence ID" value="NZ_JAROYP010000001.1"/>
</dbReference>
<reference evidence="3" key="1">
    <citation type="submission" date="2023-03" db="EMBL/GenBank/DDBJ databases">
        <title>Bacterial isolates from washroom surfaces on a university campus.</title>
        <authorList>
            <person name="Holman D.B."/>
            <person name="Gzyl K.E."/>
            <person name="Taheri A.E."/>
        </authorList>
    </citation>
    <scope>NUCLEOTIDE SEQUENCE</scope>
    <source>
        <strain evidence="3">RD03</strain>
    </source>
</reference>
<dbReference type="PANTHER" id="PTHR22916">
    <property type="entry name" value="GLYCOSYLTRANSFERASE"/>
    <property type="match status" value="1"/>
</dbReference>
<dbReference type="EMBL" id="JAROYP010000001">
    <property type="protein sequence ID" value="MDH5159352.1"/>
    <property type="molecule type" value="Genomic_DNA"/>
</dbReference>